<dbReference type="Pfam" id="PF09967">
    <property type="entry name" value="DUF2201"/>
    <property type="match status" value="1"/>
</dbReference>
<organism evidence="4">
    <name type="scientific">hydrocarbon metagenome</name>
    <dbReference type="NCBI Taxonomy" id="938273"/>
    <lineage>
        <taxon>unclassified sequences</taxon>
        <taxon>metagenomes</taxon>
        <taxon>ecological metagenomes</taxon>
    </lineage>
</organism>
<evidence type="ECO:0000313" key="4">
    <source>
        <dbReference type="EMBL" id="KUG28599.1"/>
    </source>
</evidence>
<proteinExistence type="predicted"/>
<sequence length="448" mass="48463">MTPQEKMARARAELVMDHPFFGSLALRLRLTPDPACTGMWTDGRSLGYRPALIDALPVDTAVGLLAHEVLHIVCSHHLRRLGRDETLWNRACDYAVNGILEKAGFTLPSGALFDPAYADRSVDDIFAALLRLDEEKRRGGGLGDGGREETRAETAPGGGGRSDAAGQAVDNPEATAEKPQAAPPGMDLDASTGTKAPASGDAEAPDGDASPDPGLLGEVRDHPRQNGESTPRDWEDRERELRVSLAQAMNQAGQAGGMGDLPAGLVRLVEEAIRPRLDWKHLLRRFIEQNAVSDYSWLPPNRRYVHLGLILPSLKNQELPEIVLAIDSSGSVSRPVLSLFCAELSAILADFDTRITVLFCDAEVRQALTLSRFDLPLQLHPEGGGGTDFRPAFAMVGELGLRPACLIYLTDLECDRFPARPDYPVLWAAYGPGGSQETPPFGEVVRVA</sequence>
<feature type="region of interest" description="Disordered" evidence="1">
    <location>
        <begin position="137"/>
        <end position="237"/>
    </location>
</feature>
<feature type="compositionally biased region" description="Basic and acidic residues" evidence="1">
    <location>
        <begin position="218"/>
        <end position="237"/>
    </location>
</feature>
<feature type="domain" description="Putative metallopeptidase" evidence="3">
    <location>
        <begin position="5"/>
        <end position="314"/>
    </location>
</feature>
<accession>A0A0W8G648</accession>
<gene>
    <name evidence="4" type="ORF">ASZ90_001524</name>
</gene>
<dbReference type="PANTHER" id="PTHR38730:SF1">
    <property type="entry name" value="SLL7028 PROTEIN"/>
    <property type="match status" value="1"/>
</dbReference>
<comment type="caution">
    <text evidence="4">The sequence shown here is derived from an EMBL/GenBank/DDBJ whole genome shotgun (WGS) entry which is preliminary data.</text>
</comment>
<feature type="domain" description="VWA-like" evidence="2">
    <location>
        <begin position="322"/>
        <end position="447"/>
    </location>
</feature>
<reference evidence="4" key="1">
    <citation type="journal article" date="2015" name="Proc. Natl. Acad. Sci. U.S.A.">
        <title>Networks of energetic and metabolic interactions define dynamics in microbial communities.</title>
        <authorList>
            <person name="Embree M."/>
            <person name="Liu J.K."/>
            <person name="Al-Bassam M.M."/>
            <person name="Zengler K."/>
        </authorList>
    </citation>
    <scope>NUCLEOTIDE SEQUENCE</scope>
</reference>
<dbReference type="AlphaFoldDB" id="A0A0W8G648"/>
<dbReference type="SUPFAM" id="SSF53300">
    <property type="entry name" value="vWA-like"/>
    <property type="match status" value="1"/>
</dbReference>
<dbReference type="InterPro" id="IPR018698">
    <property type="entry name" value="VWA-like_dom"/>
</dbReference>
<dbReference type="InterPro" id="IPR025154">
    <property type="entry name" value="Put_metallopeptidase_dom"/>
</dbReference>
<dbReference type="Pfam" id="PF13203">
    <property type="entry name" value="DUF2201_N"/>
    <property type="match status" value="1"/>
</dbReference>
<dbReference type="PANTHER" id="PTHR38730">
    <property type="entry name" value="SLL7028 PROTEIN"/>
    <property type="match status" value="1"/>
</dbReference>
<evidence type="ECO:0000259" key="2">
    <source>
        <dbReference type="Pfam" id="PF09967"/>
    </source>
</evidence>
<evidence type="ECO:0000259" key="3">
    <source>
        <dbReference type="Pfam" id="PF13203"/>
    </source>
</evidence>
<evidence type="ECO:0008006" key="5">
    <source>
        <dbReference type="Google" id="ProtNLM"/>
    </source>
</evidence>
<name>A0A0W8G648_9ZZZZ</name>
<dbReference type="InterPro" id="IPR036465">
    <property type="entry name" value="vWFA_dom_sf"/>
</dbReference>
<protein>
    <recommendedName>
        <fullName evidence="5">Sll7028 protein</fullName>
    </recommendedName>
</protein>
<dbReference type="EMBL" id="LNQE01000201">
    <property type="protein sequence ID" value="KUG28599.1"/>
    <property type="molecule type" value="Genomic_DNA"/>
</dbReference>
<evidence type="ECO:0000256" key="1">
    <source>
        <dbReference type="SAM" id="MobiDB-lite"/>
    </source>
</evidence>